<dbReference type="CDD" id="cd04458">
    <property type="entry name" value="CSP_CDS"/>
    <property type="match status" value="1"/>
</dbReference>
<dbReference type="EMBL" id="AP010968">
    <property type="protein sequence ID" value="BAJ31750.1"/>
    <property type="molecule type" value="Genomic_DNA"/>
</dbReference>
<dbReference type="RefSeq" id="WP_014139046.1">
    <property type="nucleotide sequence ID" value="NC_016109.1"/>
</dbReference>
<protein>
    <recommendedName>
        <fullName evidence="2">CSD domain-containing protein</fullName>
    </recommendedName>
</protein>
<evidence type="ECO:0000256" key="1">
    <source>
        <dbReference type="SAM" id="MobiDB-lite"/>
    </source>
</evidence>
<gene>
    <name evidence="3" type="ordered locus">KSE_59800</name>
</gene>
<evidence type="ECO:0000259" key="2">
    <source>
        <dbReference type="PROSITE" id="PS51857"/>
    </source>
</evidence>
<dbReference type="PROSITE" id="PS51857">
    <property type="entry name" value="CSD_2"/>
    <property type="match status" value="1"/>
</dbReference>
<feature type="region of interest" description="Disordered" evidence="1">
    <location>
        <begin position="151"/>
        <end position="189"/>
    </location>
</feature>
<dbReference type="eggNOG" id="COG0262">
    <property type="taxonomic scope" value="Bacteria"/>
</dbReference>
<dbReference type="InterPro" id="IPR012340">
    <property type="entry name" value="NA-bd_OB-fold"/>
</dbReference>
<dbReference type="InterPro" id="IPR002734">
    <property type="entry name" value="RibDG_C"/>
</dbReference>
<dbReference type="Gene3D" id="3.40.430.10">
    <property type="entry name" value="Dihydrofolate Reductase, subunit A"/>
    <property type="match status" value="1"/>
</dbReference>
<sequence>MAGAQVDAAYQGTDALLLGRRTYDIFAAYWPTAGDNPFARLFDSVPEYVASRGEPALDRAGSRLLGPDLPAAVREIRERHERIRAVGSLDLVQTLLRERLFDRIDLWARPIVLGTGKQVFGSGAVPANLTLLAPPAASPRGTVLLPHGLADGVPGTGDTAARQASRPPARARRPVRPAGRGRPGSPRRRVGTILGRRFRAWGPKGVLGVGMVAGRVVRFDGSRGYGFIAPDQGGEDVFLHVNDLLIPESYIRTGLSVVFEIEDGDRGPKASSVQLAPGVDPKAPVVERGAVLRPVDDDDPLASDDYLDDVTEALLESAPSLTGTQILQVRAAMLQLAKSHGWIG</sequence>
<dbReference type="InterPro" id="IPR024072">
    <property type="entry name" value="DHFR-like_dom_sf"/>
</dbReference>
<feature type="domain" description="CSD" evidence="2">
    <location>
        <begin position="211"/>
        <end position="275"/>
    </location>
</feature>
<dbReference type="Gene3D" id="2.40.50.140">
    <property type="entry name" value="Nucleic acid-binding proteins"/>
    <property type="match status" value="1"/>
</dbReference>
<dbReference type="SUPFAM" id="SSF53597">
    <property type="entry name" value="Dihydrofolate reductase-like"/>
    <property type="match status" value="1"/>
</dbReference>
<reference evidence="3 4" key="1">
    <citation type="journal article" date="2010" name="DNA Res.">
        <title>Genome sequence of Kitasatospora setae NBRC 14216T: an evolutionary snapshot of the family Streptomycetaceae.</title>
        <authorList>
            <person name="Ichikawa N."/>
            <person name="Oguchi A."/>
            <person name="Ikeda H."/>
            <person name="Ishikawa J."/>
            <person name="Kitani S."/>
            <person name="Watanabe Y."/>
            <person name="Nakamura S."/>
            <person name="Katano Y."/>
            <person name="Kishi E."/>
            <person name="Sasagawa M."/>
            <person name="Ankai A."/>
            <person name="Fukui S."/>
            <person name="Hashimoto Y."/>
            <person name="Kamata S."/>
            <person name="Otoguro M."/>
            <person name="Tanikawa S."/>
            <person name="Nihira T."/>
            <person name="Horinouchi S."/>
            <person name="Ohnishi Y."/>
            <person name="Hayakawa M."/>
            <person name="Kuzuyama T."/>
            <person name="Arisawa A."/>
            <person name="Nomoto F."/>
            <person name="Miura H."/>
            <person name="Takahashi Y."/>
            <person name="Fujita N."/>
        </authorList>
    </citation>
    <scope>NUCLEOTIDE SEQUENCE [LARGE SCALE GENOMIC DNA]</scope>
    <source>
        <strain evidence="4">ATCC 33774 / DSM 43861 / JCM 3304 / KCC A-0304 / NBRC 14216 / KM-6054</strain>
    </source>
</reference>
<dbReference type="eggNOG" id="COG1278">
    <property type="taxonomic scope" value="Bacteria"/>
</dbReference>
<dbReference type="GO" id="GO:0009231">
    <property type="term" value="P:riboflavin biosynthetic process"/>
    <property type="evidence" value="ECO:0007669"/>
    <property type="project" value="InterPro"/>
</dbReference>
<dbReference type="SMART" id="SM00357">
    <property type="entry name" value="CSP"/>
    <property type="match status" value="1"/>
</dbReference>
<dbReference type="AlphaFoldDB" id="E4N0R6"/>
<dbReference type="KEGG" id="ksk:KSE_59800"/>
<accession>E4N0R6</accession>
<proteinExistence type="predicted"/>
<dbReference type="HOGENOM" id="CLU_806046_0_0_11"/>
<dbReference type="STRING" id="452652.KSE_59800"/>
<evidence type="ECO:0000313" key="3">
    <source>
        <dbReference type="EMBL" id="BAJ31750.1"/>
    </source>
</evidence>
<dbReference type="InterPro" id="IPR011129">
    <property type="entry name" value="CSD"/>
</dbReference>
<evidence type="ECO:0000313" key="4">
    <source>
        <dbReference type="Proteomes" id="UP000007076"/>
    </source>
</evidence>
<keyword evidence="4" id="KW-1185">Reference proteome</keyword>
<dbReference type="PATRIC" id="fig|452652.3.peg.5988"/>
<dbReference type="Proteomes" id="UP000007076">
    <property type="component" value="Chromosome"/>
</dbReference>
<dbReference type="GO" id="GO:0003676">
    <property type="term" value="F:nucleic acid binding"/>
    <property type="evidence" value="ECO:0007669"/>
    <property type="project" value="InterPro"/>
</dbReference>
<name>E4N0R6_KITSK</name>
<dbReference type="GO" id="GO:0008703">
    <property type="term" value="F:5-amino-6-(5-phosphoribosylamino)uracil reductase activity"/>
    <property type="evidence" value="ECO:0007669"/>
    <property type="project" value="InterPro"/>
</dbReference>
<dbReference type="Pfam" id="PF00313">
    <property type="entry name" value="CSD"/>
    <property type="match status" value="1"/>
</dbReference>
<dbReference type="SUPFAM" id="SSF50249">
    <property type="entry name" value="Nucleic acid-binding proteins"/>
    <property type="match status" value="1"/>
</dbReference>
<dbReference type="PRINTS" id="PR00050">
    <property type="entry name" value="COLDSHOCK"/>
</dbReference>
<dbReference type="InterPro" id="IPR002059">
    <property type="entry name" value="CSP_DNA-bd"/>
</dbReference>
<organism evidence="3 4">
    <name type="scientific">Kitasatospora setae (strain ATCC 33774 / DSM 43861 / JCM 3304 / KCC A-0304 / NBRC 14216 / KM-6054)</name>
    <name type="common">Streptomyces setae</name>
    <dbReference type="NCBI Taxonomy" id="452652"/>
    <lineage>
        <taxon>Bacteria</taxon>
        <taxon>Bacillati</taxon>
        <taxon>Actinomycetota</taxon>
        <taxon>Actinomycetes</taxon>
        <taxon>Kitasatosporales</taxon>
        <taxon>Streptomycetaceae</taxon>
        <taxon>Kitasatospora</taxon>
    </lineage>
</organism>
<dbReference type="Pfam" id="PF01872">
    <property type="entry name" value="RibD_C"/>
    <property type="match status" value="1"/>
</dbReference>